<evidence type="ECO:0000256" key="2">
    <source>
        <dbReference type="ARBA" id="ARBA00023002"/>
    </source>
</evidence>
<gene>
    <name evidence="4" type="ORF">J2S43_001548</name>
</gene>
<dbReference type="SMART" id="SM00903">
    <property type="entry name" value="Flavin_Reduct"/>
    <property type="match status" value="1"/>
</dbReference>
<dbReference type="InterPro" id="IPR050268">
    <property type="entry name" value="NADH-dep_flavin_reductase"/>
</dbReference>
<comment type="caution">
    <text evidence="4">The sequence shown here is derived from an EMBL/GenBank/DDBJ whole genome shotgun (WGS) entry which is preliminary data.</text>
</comment>
<feature type="domain" description="Flavin reductase like" evidence="3">
    <location>
        <begin position="16"/>
        <end position="160"/>
    </location>
</feature>
<reference evidence="4 5" key="1">
    <citation type="submission" date="2023-07" db="EMBL/GenBank/DDBJ databases">
        <title>Sequencing the genomes of 1000 actinobacteria strains.</title>
        <authorList>
            <person name="Klenk H.-P."/>
        </authorList>
    </citation>
    <scope>NUCLEOTIDE SEQUENCE [LARGE SCALE GENOMIC DNA]</scope>
    <source>
        <strain evidence="4 5">DSM 44710</strain>
    </source>
</reference>
<dbReference type="SUPFAM" id="SSF50475">
    <property type="entry name" value="FMN-binding split barrel"/>
    <property type="match status" value="1"/>
</dbReference>
<keyword evidence="5" id="KW-1185">Reference proteome</keyword>
<evidence type="ECO:0000313" key="5">
    <source>
        <dbReference type="Proteomes" id="UP001240984"/>
    </source>
</evidence>
<name>A0ABT9MNY0_9ACTN</name>
<accession>A0ABT9MNY0</accession>
<dbReference type="RefSeq" id="WP_306827928.1">
    <property type="nucleotide sequence ID" value="NZ_JAUSRA010000001.1"/>
</dbReference>
<protein>
    <submittedName>
        <fullName evidence="4">Flavin reductase (DIM6/NTAB) family NADH-FMN oxidoreductase RutF</fullName>
    </submittedName>
</protein>
<proteinExistence type="inferred from homology"/>
<dbReference type="Gene3D" id="2.30.110.10">
    <property type="entry name" value="Electron Transport, Fmn-binding Protein, Chain A"/>
    <property type="match status" value="1"/>
</dbReference>
<keyword evidence="2" id="KW-0560">Oxidoreductase</keyword>
<dbReference type="PANTHER" id="PTHR30466">
    <property type="entry name" value="FLAVIN REDUCTASE"/>
    <property type="match status" value="1"/>
</dbReference>
<dbReference type="InterPro" id="IPR012349">
    <property type="entry name" value="Split_barrel_FMN-bd"/>
</dbReference>
<organism evidence="4 5">
    <name type="scientific">Catenuloplanes nepalensis</name>
    <dbReference type="NCBI Taxonomy" id="587533"/>
    <lineage>
        <taxon>Bacteria</taxon>
        <taxon>Bacillati</taxon>
        <taxon>Actinomycetota</taxon>
        <taxon>Actinomycetes</taxon>
        <taxon>Micromonosporales</taxon>
        <taxon>Micromonosporaceae</taxon>
        <taxon>Catenuloplanes</taxon>
    </lineage>
</organism>
<comment type="similarity">
    <text evidence="1">Belongs to the non-flavoprotein flavin reductase family.</text>
</comment>
<evidence type="ECO:0000256" key="1">
    <source>
        <dbReference type="ARBA" id="ARBA00008898"/>
    </source>
</evidence>
<evidence type="ECO:0000313" key="4">
    <source>
        <dbReference type="EMBL" id="MDP9793036.1"/>
    </source>
</evidence>
<dbReference type="EMBL" id="JAUSRA010000001">
    <property type="protein sequence ID" value="MDP9793036.1"/>
    <property type="molecule type" value="Genomic_DNA"/>
</dbReference>
<sequence>MHTSVDIAPDRFRQVMSHFCSGIVVVTASSDGVPVGLACQSFASLSLDPPLITFNVARTSRSWPLVRAAGGFAVNILGAAQRATCQVFAVSGADKFAGLSWQPGGTGAPLLADALAHIECRLEAVYDGGDHEIVVGRVVALQATAEPAEPLLYYRREYRRLGGHG</sequence>
<dbReference type="Proteomes" id="UP001240984">
    <property type="component" value="Unassembled WGS sequence"/>
</dbReference>
<dbReference type="PANTHER" id="PTHR30466:SF11">
    <property type="entry name" value="FLAVIN-DEPENDENT MONOOXYGENASE, REDUCTASE SUBUNIT HSAB"/>
    <property type="match status" value="1"/>
</dbReference>
<dbReference type="InterPro" id="IPR002563">
    <property type="entry name" value="Flavin_Rdtase-like_dom"/>
</dbReference>
<evidence type="ECO:0000259" key="3">
    <source>
        <dbReference type="SMART" id="SM00903"/>
    </source>
</evidence>
<dbReference type="Pfam" id="PF01613">
    <property type="entry name" value="Flavin_Reduct"/>
    <property type="match status" value="1"/>
</dbReference>